<dbReference type="RefSeq" id="WP_137119124.1">
    <property type="nucleotide sequence ID" value="NZ_CP032328.1"/>
</dbReference>
<gene>
    <name evidence="1" type="ORF">D3093_34830</name>
    <name evidence="2" type="ORF">D3093_35685</name>
</gene>
<dbReference type="Proteomes" id="UP000298595">
    <property type="component" value="Plasmid p7"/>
</dbReference>
<evidence type="ECO:0000313" key="1">
    <source>
        <dbReference type="EMBL" id="QCO00431.1"/>
    </source>
</evidence>
<dbReference type="AlphaFoldDB" id="A0A4D8PSX5"/>
<reference evidence="1 3" key="1">
    <citation type="submission" date="2018-09" db="EMBL/GenBank/DDBJ databases">
        <title>Whole genome based analysis of evolution and adaptive divergence in Indian and Brazilian strains of Azospirillum brasilense.</title>
        <authorList>
            <person name="Singh C."/>
            <person name="Tripathi A.K."/>
        </authorList>
    </citation>
    <scope>NUCLEOTIDE SEQUENCE [LARGE SCALE GENOMIC DNA]</scope>
    <source>
        <strain evidence="1 3">MTCC4035</strain>
        <plasmid evidence="1 3">p7</plasmid>
    </source>
</reference>
<geneLocation type="plasmid" evidence="1 3">
    <name>p7</name>
</geneLocation>
<dbReference type="EMBL" id="CP032328">
    <property type="protein sequence ID" value="QCO00586.1"/>
    <property type="molecule type" value="Genomic_DNA"/>
</dbReference>
<keyword evidence="1" id="KW-0614">Plasmid</keyword>
<organism evidence="1 3">
    <name type="scientific">Azospirillum argentinense</name>
    <dbReference type="NCBI Taxonomy" id="2970906"/>
    <lineage>
        <taxon>Bacteria</taxon>
        <taxon>Pseudomonadati</taxon>
        <taxon>Pseudomonadota</taxon>
        <taxon>Alphaproteobacteria</taxon>
        <taxon>Rhodospirillales</taxon>
        <taxon>Azospirillaceae</taxon>
        <taxon>Azospirillum</taxon>
    </lineage>
</organism>
<evidence type="ECO:0000313" key="3">
    <source>
        <dbReference type="Proteomes" id="UP000298595"/>
    </source>
</evidence>
<proteinExistence type="predicted"/>
<sequence>MTVLTNREFYRTDRDLESVSGVRIEIGNWGFWSKRAGGSNTAFQARMTVLRKPHERLLNAKVGANDEALAQQQQDIFQKLLIQAAAEKLLLPRWDGVVMADIYETVPEGTDPNAAAPFSVENAVALFTLQPDSFNDFYKEAAEMGNFRKKVVEDQSGNSVTA</sequence>
<dbReference type="EMBL" id="CP032328">
    <property type="protein sequence ID" value="QCO00431.1"/>
    <property type="molecule type" value="Genomic_DNA"/>
</dbReference>
<name>A0A4D8PSX5_9PROT</name>
<dbReference type="KEGG" id="aare:D3093_34830"/>
<dbReference type="KEGG" id="aare:D3093_35685"/>
<accession>A0A4D8PSX5</accession>
<evidence type="ECO:0000313" key="2">
    <source>
        <dbReference type="EMBL" id="QCO00586.1"/>
    </source>
</evidence>
<protein>
    <submittedName>
        <fullName evidence="1">Uncharacterized protein</fullName>
    </submittedName>
</protein>